<proteinExistence type="predicted"/>
<name>A0AAV7MV19_PLEWA</name>
<protein>
    <submittedName>
        <fullName evidence="1">Uncharacterized protein</fullName>
    </submittedName>
</protein>
<organism evidence="1 2">
    <name type="scientific">Pleurodeles waltl</name>
    <name type="common">Iberian ribbed newt</name>
    <dbReference type="NCBI Taxonomy" id="8319"/>
    <lineage>
        <taxon>Eukaryota</taxon>
        <taxon>Metazoa</taxon>
        <taxon>Chordata</taxon>
        <taxon>Craniata</taxon>
        <taxon>Vertebrata</taxon>
        <taxon>Euteleostomi</taxon>
        <taxon>Amphibia</taxon>
        <taxon>Batrachia</taxon>
        <taxon>Caudata</taxon>
        <taxon>Salamandroidea</taxon>
        <taxon>Salamandridae</taxon>
        <taxon>Pleurodelinae</taxon>
        <taxon>Pleurodeles</taxon>
    </lineage>
</organism>
<sequence>MGVPSGTKRKGVLRYTPDDLGGIEIADVGDADPQDHSPFDEHILDLDQGISDGDDLFLDNDTPSSSPKDVIIDPLGEEMFNPQNIKHLRSAEWYHLEHVAKCIKYGLDIVGGWPGL</sequence>
<dbReference type="Proteomes" id="UP001066276">
    <property type="component" value="Chromosome 9"/>
</dbReference>
<gene>
    <name evidence="1" type="ORF">NDU88_003695</name>
</gene>
<comment type="caution">
    <text evidence="1">The sequence shown here is derived from an EMBL/GenBank/DDBJ whole genome shotgun (WGS) entry which is preliminary data.</text>
</comment>
<keyword evidence="2" id="KW-1185">Reference proteome</keyword>
<dbReference type="AlphaFoldDB" id="A0AAV7MV19"/>
<dbReference type="EMBL" id="JANPWB010000013">
    <property type="protein sequence ID" value="KAJ1106294.1"/>
    <property type="molecule type" value="Genomic_DNA"/>
</dbReference>
<evidence type="ECO:0000313" key="1">
    <source>
        <dbReference type="EMBL" id="KAJ1106294.1"/>
    </source>
</evidence>
<reference evidence="1" key="1">
    <citation type="journal article" date="2022" name="bioRxiv">
        <title>Sequencing and chromosome-scale assembly of the giantPleurodeles waltlgenome.</title>
        <authorList>
            <person name="Brown T."/>
            <person name="Elewa A."/>
            <person name="Iarovenko S."/>
            <person name="Subramanian E."/>
            <person name="Araus A.J."/>
            <person name="Petzold A."/>
            <person name="Susuki M."/>
            <person name="Suzuki K.-i.T."/>
            <person name="Hayashi T."/>
            <person name="Toyoda A."/>
            <person name="Oliveira C."/>
            <person name="Osipova E."/>
            <person name="Leigh N.D."/>
            <person name="Simon A."/>
            <person name="Yun M.H."/>
        </authorList>
    </citation>
    <scope>NUCLEOTIDE SEQUENCE</scope>
    <source>
        <strain evidence="1">20211129_DDA</strain>
        <tissue evidence="1">Liver</tissue>
    </source>
</reference>
<accession>A0AAV7MV19</accession>
<evidence type="ECO:0000313" key="2">
    <source>
        <dbReference type="Proteomes" id="UP001066276"/>
    </source>
</evidence>